<name>A0A388KQU5_CHABU</name>
<dbReference type="Pfam" id="PF00098">
    <property type="entry name" value="zf-CCHC"/>
    <property type="match status" value="1"/>
</dbReference>
<protein>
    <recommendedName>
        <fullName evidence="4">CCHC-type domain-containing protein</fullName>
    </recommendedName>
</protein>
<sequence>MAMNGAAARGCYNCGQVGHFARFCPLPPRSQVANPNSAIVPVQTPLLTAPNNTGGYNGNTGNYNYNRGGGGWSYTNQRLANLEDQVSKFKVRYDAEEEREKIKKEEEERRSREEEEEKRRERDRKDREVAYKKMSEEMNARFYKVSEALESKTTKDSSKEIAMLKEQIERLQHTKDGDRPSSSGATSIENEMMRKLHELEEFKSSAQAEADRRVTLLEEEVKVLKLLHKRVQDEAESWKQEALRPGNKRGCIAISESPSLMTRKGQESQRWTPLLLRHYGATRREADLLRKGKETMEQEIERLKEEVTRLNLERQCAGTASNLKAKMDEAATNSARKKGKEPASVGKTYKEANDKQDFVADARKNLKGLKKDVVKVICAKEGIEYTMLERTKEAIVTQRAATTFGSTSVEVVPDDSARSADVADANGEEVAS</sequence>
<dbReference type="InterPro" id="IPR036875">
    <property type="entry name" value="Znf_CCHC_sf"/>
</dbReference>
<comment type="caution">
    <text evidence="5">The sequence shown here is derived from an EMBL/GenBank/DDBJ whole genome shotgun (WGS) entry which is preliminary data.</text>
</comment>
<dbReference type="InterPro" id="IPR001878">
    <property type="entry name" value="Znf_CCHC"/>
</dbReference>
<keyword evidence="2" id="KW-0175">Coiled coil</keyword>
<reference evidence="5 6" key="1">
    <citation type="journal article" date="2018" name="Cell">
        <title>The Chara Genome: Secondary Complexity and Implications for Plant Terrestrialization.</title>
        <authorList>
            <person name="Nishiyama T."/>
            <person name="Sakayama H."/>
            <person name="Vries J.D."/>
            <person name="Buschmann H."/>
            <person name="Saint-Marcoux D."/>
            <person name="Ullrich K.K."/>
            <person name="Haas F.B."/>
            <person name="Vanderstraeten L."/>
            <person name="Becker D."/>
            <person name="Lang D."/>
            <person name="Vosolsobe S."/>
            <person name="Rombauts S."/>
            <person name="Wilhelmsson P.K.I."/>
            <person name="Janitza P."/>
            <person name="Kern R."/>
            <person name="Heyl A."/>
            <person name="Rumpler F."/>
            <person name="Villalobos L.I.A.C."/>
            <person name="Clay J.M."/>
            <person name="Skokan R."/>
            <person name="Toyoda A."/>
            <person name="Suzuki Y."/>
            <person name="Kagoshima H."/>
            <person name="Schijlen E."/>
            <person name="Tajeshwar N."/>
            <person name="Catarino B."/>
            <person name="Hetherington A.J."/>
            <person name="Saltykova A."/>
            <person name="Bonnot C."/>
            <person name="Breuninger H."/>
            <person name="Symeonidi A."/>
            <person name="Radhakrishnan G.V."/>
            <person name="Van Nieuwerburgh F."/>
            <person name="Deforce D."/>
            <person name="Chang C."/>
            <person name="Karol K.G."/>
            <person name="Hedrich R."/>
            <person name="Ulvskov P."/>
            <person name="Glockner G."/>
            <person name="Delwiche C.F."/>
            <person name="Petrasek J."/>
            <person name="Van de Peer Y."/>
            <person name="Friml J."/>
            <person name="Beilby M."/>
            <person name="Dolan L."/>
            <person name="Kohara Y."/>
            <person name="Sugano S."/>
            <person name="Fujiyama A."/>
            <person name="Delaux P.-M."/>
            <person name="Quint M."/>
            <person name="TheiBen G."/>
            <person name="Hagemann M."/>
            <person name="Harholt J."/>
            <person name="Dunand C."/>
            <person name="Zachgo S."/>
            <person name="Langdale J."/>
            <person name="Maumus F."/>
            <person name="Straeten D.V.D."/>
            <person name="Gould S.B."/>
            <person name="Rensing S.A."/>
        </authorList>
    </citation>
    <scope>NUCLEOTIDE SEQUENCE [LARGE SCALE GENOMIC DNA]</scope>
    <source>
        <strain evidence="5 6">S276</strain>
    </source>
</reference>
<evidence type="ECO:0000259" key="4">
    <source>
        <dbReference type="PROSITE" id="PS50158"/>
    </source>
</evidence>
<evidence type="ECO:0000256" key="3">
    <source>
        <dbReference type="SAM" id="MobiDB-lite"/>
    </source>
</evidence>
<keyword evidence="6" id="KW-1185">Reference proteome</keyword>
<feature type="region of interest" description="Disordered" evidence="3">
    <location>
        <begin position="412"/>
        <end position="432"/>
    </location>
</feature>
<evidence type="ECO:0000313" key="5">
    <source>
        <dbReference type="EMBL" id="GBG72303.1"/>
    </source>
</evidence>
<dbReference type="SMART" id="SM00343">
    <property type="entry name" value="ZnF_C2HC"/>
    <property type="match status" value="1"/>
</dbReference>
<keyword evidence="1" id="KW-0863">Zinc-finger</keyword>
<dbReference type="AlphaFoldDB" id="A0A388KQU5"/>
<feature type="region of interest" description="Disordered" evidence="3">
    <location>
        <begin position="328"/>
        <end position="349"/>
    </location>
</feature>
<dbReference type="PROSITE" id="PS50158">
    <property type="entry name" value="ZF_CCHC"/>
    <property type="match status" value="1"/>
</dbReference>
<organism evidence="5 6">
    <name type="scientific">Chara braunii</name>
    <name type="common">Braun's stonewort</name>
    <dbReference type="NCBI Taxonomy" id="69332"/>
    <lineage>
        <taxon>Eukaryota</taxon>
        <taxon>Viridiplantae</taxon>
        <taxon>Streptophyta</taxon>
        <taxon>Charophyceae</taxon>
        <taxon>Charales</taxon>
        <taxon>Characeae</taxon>
        <taxon>Chara</taxon>
    </lineage>
</organism>
<feature type="region of interest" description="Disordered" evidence="3">
    <location>
        <begin position="92"/>
        <end position="126"/>
    </location>
</feature>
<keyword evidence="1" id="KW-0862">Zinc</keyword>
<feature type="coiled-coil region" evidence="2">
    <location>
        <begin position="286"/>
        <end position="320"/>
    </location>
</feature>
<keyword evidence="1" id="KW-0479">Metal-binding</keyword>
<accession>A0A388KQU5</accession>
<dbReference type="Gramene" id="GBG72303">
    <property type="protein sequence ID" value="GBG72303"/>
    <property type="gene ID" value="CBR_g11232"/>
</dbReference>
<evidence type="ECO:0000256" key="1">
    <source>
        <dbReference type="PROSITE-ProRule" id="PRU00047"/>
    </source>
</evidence>
<gene>
    <name evidence="5" type="ORF">CBR_g11232</name>
</gene>
<evidence type="ECO:0000313" key="6">
    <source>
        <dbReference type="Proteomes" id="UP000265515"/>
    </source>
</evidence>
<dbReference type="Proteomes" id="UP000265515">
    <property type="component" value="Unassembled WGS sequence"/>
</dbReference>
<evidence type="ECO:0000256" key="2">
    <source>
        <dbReference type="SAM" id="Coils"/>
    </source>
</evidence>
<dbReference type="Gene3D" id="4.10.60.10">
    <property type="entry name" value="Zinc finger, CCHC-type"/>
    <property type="match status" value="1"/>
</dbReference>
<dbReference type="GO" id="GO:0003676">
    <property type="term" value="F:nucleic acid binding"/>
    <property type="evidence" value="ECO:0007669"/>
    <property type="project" value="InterPro"/>
</dbReference>
<feature type="domain" description="CCHC-type" evidence="4">
    <location>
        <begin position="11"/>
        <end position="25"/>
    </location>
</feature>
<proteinExistence type="predicted"/>
<dbReference type="EMBL" id="BFEA01000162">
    <property type="protein sequence ID" value="GBG72303.1"/>
    <property type="molecule type" value="Genomic_DNA"/>
</dbReference>
<dbReference type="SUPFAM" id="SSF57756">
    <property type="entry name" value="Retrovirus zinc finger-like domains"/>
    <property type="match status" value="1"/>
</dbReference>
<feature type="coiled-coil region" evidence="2">
    <location>
        <begin position="214"/>
        <end position="241"/>
    </location>
</feature>
<dbReference type="GO" id="GO:0008270">
    <property type="term" value="F:zinc ion binding"/>
    <property type="evidence" value="ECO:0007669"/>
    <property type="project" value="UniProtKB-KW"/>
</dbReference>